<dbReference type="AlphaFoldDB" id="A0A3Q8XMB8"/>
<keyword evidence="2" id="KW-1185">Reference proteome</keyword>
<proteinExistence type="predicted"/>
<reference evidence="1 2" key="1">
    <citation type="submission" date="2018-09" db="EMBL/GenBank/DDBJ databases">
        <title>Marinorhizobium profundi gen. nov., sp. nov., isolated from a deep-sea sediment sample from the New Britain Trench and proposal of Marinorhizobiaceae fam. nov. in the order Rhizobiales of the class Alphaproteobacteria.</title>
        <authorList>
            <person name="Cao J."/>
        </authorList>
    </citation>
    <scope>NUCLEOTIDE SEQUENCE [LARGE SCALE GENOMIC DNA]</scope>
    <source>
        <strain evidence="1 2">WS11</strain>
    </source>
</reference>
<evidence type="ECO:0000313" key="2">
    <source>
        <dbReference type="Proteomes" id="UP000268192"/>
    </source>
</evidence>
<sequence length="147" mass="16223">MMKTSCTAEREMIVAEALRPVASELRLIDAGDLISMLKFECYGDLADLVASAAELYFLPGTVSLGIGGDYWLDWSTRPRVVLDLELRPEGVTIYTRLTLEDAQGGVEISHIAFDDPSEDPEVNTLLLSESLLKSRFRKSVGALHLPH</sequence>
<name>A0A3Q8XMB8_9HYPH</name>
<dbReference type="KEGG" id="abaw:D5400_05755"/>
<organism evidence="1 2">
    <name type="scientific">Georhizobium profundi</name>
    <dbReference type="NCBI Taxonomy" id="2341112"/>
    <lineage>
        <taxon>Bacteria</taxon>
        <taxon>Pseudomonadati</taxon>
        <taxon>Pseudomonadota</taxon>
        <taxon>Alphaproteobacteria</taxon>
        <taxon>Hyphomicrobiales</taxon>
        <taxon>Rhizobiaceae</taxon>
        <taxon>Georhizobium</taxon>
    </lineage>
</organism>
<gene>
    <name evidence="1" type="ORF">D5400_05755</name>
</gene>
<dbReference type="RefSeq" id="WP_126008512.1">
    <property type="nucleotide sequence ID" value="NZ_CP032509.1"/>
</dbReference>
<dbReference type="Proteomes" id="UP000268192">
    <property type="component" value="Chromosome"/>
</dbReference>
<accession>A0A3Q8XMB8</accession>
<protein>
    <submittedName>
        <fullName evidence="1">Uncharacterized protein</fullName>
    </submittedName>
</protein>
<evidence type="ECO:0000313" key="1">
    <source>
        <dbReference type="EMBL" id="AZN70845.1"/>
    </source>
</evidence>
<dbReference type="OrthoDB" id="7862614at2"/>
<dbReference type="EMBL" id="CP032509">
    <property type="protein sequence ID" value="AZN70845.1"/>
    <property type="molecule type" value="Genomic_DNA"/>
</dbReference>